<evidence type="ECO:0000259" key="2">
    <source>
        <dbReference type="Pfam" id="PF00248"/>
    </source>
</evidence>
<dbReference type="SUPFAM" id="SSF51430">
    <property type="entry name" value="NAD(P)-linked oxidoreductase"/>
    <property type="match status" value="1"/>
</dbReference>
<dbReference type="STRING" id="78410.A0A0P7B376"/>
<organism evidence="3 4">
    <name type="scientific">Neonectria ditissima</name>
    <dbReference type="NCBI Taxonomy" id="78410"/>
    <lineage>
        <taxon>Eukaryota</taxon>
        <taxon>Fungi</taxon>
        <taxon>Dikarya</taxon>
        <taxon>Ascomycota</taxon>
        <taxon>Pezizomycotina</taxon>
        <taxon>Sordariomycetes</taxon>
        <taxon>Hypocreomycetidae</taxon>
        <taxon>Hypocreales</taxon>
        <taxon>Nectriaceae</taxon>
        <taxon>Neonectria</taxon>
    </lineage>
</organism>
<gene>
    <name evidence="3" type="ORF">AK830_g11482</name>
</gene>
<dbReference type="GO" id="GO:0005737">
    <property type="term" value="C:cytoplasm"/>
    <property type="evidence" value="ECO:0007669"/>
    <property type="project" value="TreeGrafter"/>
</dbReference>
<dbReference type="EMBL" id="LKCW01000276">
    <property type="protein sequence ID" value="KPM35088.1"/>
    <property type="molecule type" value="Genomic_DNA"/>
</dbReference>
<dbReference type="Pfam" id="PF00248">
    <property type="entry name" value="Aldo_ket_red"/>
    <property type="match status" value="1"/>
</dbReference>
<evidence type="ECO:0000313" key="4">
    <source>
        <dbReference type="Proteomes" id="UP000050424"/>
    </source>
</evidence>
<dbReference type="PANTHER" id="PTHR43625">
    <property type="entry name" value="AFLATOXIN B1 ALDEHYDE REDUCTASE"/>
    <property type="match status" value="1"/>
</dbReference>
<dbReference type="PANTHER" id="PTHR43625:SF78">
    <property type="entry name" value="PYRIDOXAL REDUCTASE-RELATED"/>
    <property type="match status" value="1"/>
</dbReference>
<dbReference type="CDD" id="cd19077">
    <property type="entry name" value="AKR_AKR8A1-2"/>
    <property type="match status" value="1"/>
</dbReference>
<keyword evidence="1" id="KW-0560">Oxidoreductase</keyword>
<evidence type="ECO:0000313" key="3">
    <source>
        <dbReference type="EMBL" id="KPM35088.1"/>
    </source>
</evidence>
<protein>
    <recommendedName>
        <fullName evidence="2">NADP-dependent oxidoreductase domain-containing protein</fullName>
    </recommendedName>
</protein>
<keyword evidence="4" id="KW-1185">Reference proteome</keyword>
<name>A0A0P7B376_9HYPO</name>
<dbReference type="Gene3D" id="3.20.20.100">
    <property type="entry name" value="NADP-dependent oxidoreductase domain"/>
    <property type="match status" value="1"/>
</dbReference>
<accession>A0A0P7B376</accession>
<dbReference type="Proteomes" id="UP000050424">
    <property type="component" value="Unassembled WGS sequence"/>
</dbReference>
<dbReference type="InterPro" id="IPR036812">
    <property type="entry name" value="NAD(P)_OxRdtase_dom_sf"/>
</dbReference>
<dbReference type="OrthoDB" id="37537at2759"/>
<dbReference type="InterPro" id="IPR023210">
    <property type="entry name" value="NADP_OxRdtase_dom"/>
</dbReference>
<proteinExistence type="predicted"/>
<reference evidence="3 4" key="1">
    <citation type="submission" date="2015-09" db="EMBL/GenBank/DDBJ databases">
        <title>Draft genome of a European isolate of the apple canker pathogen Neonectria ditissima.</title>
        <authorList>
            <person name="Gomez-Cortecero A."/>
            <person name="Harrison R.J."/>
            <person name="Armitage A.D."/>
        </authorList>
    </citation>
    <scope>NUCLEOTIDE SEQUENCE [LARGE SCALE GENOMIC DNA]</scope>
    <source>
        <strain evidence="3 4">R09/05</strain>
    </source>
</reference>
<dbReference type="InterPro" id="IPR050791">
    <property type="entry name" value="Aldo-Keto_reductase"/>
</dbReference>
<dbReference type="AlphaFoldDB" id="A0A0P7B376"/>
<evidence type="ECO:0000256" key="1">
    <source>
        <dbReference type="ARBA" id="ARBA00023002"/>
    </source>
</evidence>
<comment type="caution">
    <text evidence="3">The sequence shown here is derived from an EMBL/GenBank/DDBJ whole genome shotgun (WGS) entry which is preliminary data.</text>
</comment>
<feature type="domain" description="NADP-dependent oxidoreductase" evidence="2">
    <location>
        <begin position="49"/>
        <end position="343"/>
    </location>
</feature>
<sequence length="363" mass="39430">MTYKIAGKEVGDIGYGLLGKSACLPHHTPITQQPQCQILILSPGLTAYAVPDDKAFACIRAALDAGCNYLNGGEFYGPPDGNSPALLRRYLERYPEDASRIVVNIKGALGQDYAPRGSKEGVRESIDACIRTLGPNGRINQFEAARKDPKADYTEETLAAIDEYVKAGKIDGISCSEINADTLRKAAEKYTVTSIELELSLFYNEPMTNGLLEACGELDIPVLAYWTDWHAPPTAPLGRGLLGGKIKSAEDIPKGDMRLHHPRFQGDNLQKNLELVAKVEEIANRKGCTAGQVAINWLLALSRNPGMPKIIPIPGSTNPDRIRENATVVDLTDKDMAEIDEILASFTTAGTRYPAAAMDFLNL</sequence>
<dbReference type="GO" id="GO:0016491">
    <property type="term" value="F:oxidoreductase activity"/>
    <property type="evidence" value="ECO:0007669"/>
    <property type="project" value="UniProtKB-KW"/>
</dbReference>